<dbReference type="PANTHER" id="PTHR37308:SF1">
    <property type="entry name" value="POLYPRENYL-PHOSPHATE TRANSPORTER"/>
    <property type="match status" value="1"/>
</dbReference>
<proteinExistence type="predicted"/>
<dbReference type="RefSeq" id="WP_103202139.1">
    <property type="nucleotide sequence ID" value="NZ_CVTD020000010.1"/>
</dbReference>
<evidence type="ECO:0000313" key="3">
    <source>
        <dbReference type="Proteomes" id="UP000236497"/>
    </source>
</evidence>
<feature type="transmembrane region" description="Helical" evidence="1">
    <location>
        <begin position="147"/>
        <end position="166"/>
    </location>
</feature>
<dbReference type="AlphaFoldDB" id="A0A0H5SGW1"/>
<keyword evidence="1" id="KW-0472">Membrane</keyword>
<organism evidence="2 3">
    <name type="scientific">Herbinix hemicellulosilytica</name>
    <dbReference type="NCBI Taxonomy" id="1564487"/>
    <lineage>
        <taxon>Bacteria</taxon>
        <taxon>Bacillati</taxon>
        <taxon>Bacillota</taxon>
        <taxon>Clostridia</taxon>
        <taxon>Lachnospirales</taxon>
        <taxon>Lachnospiraceae</taxon>
        <taxon>Herbinix</taxon>
    </lineage>
</organism>
<feature type="transmembrane region" description="Helical" evidence="1">
    <location>
        <begin position="117"/>
        <end position="135"/>
    </location>
</feature>
<evidence type="ECO:0000313" key="2">
    <source>
        <dbReference type="EMBL" id="CRZ34016.1"/>
    </source>
</evidence>
<keyword evidence="1" id="KW-0812">Transmembrane</keyword>
<dbReference type="InterPro" id="IPR007163">
    <property type="entry name" value="VCA0040-like"/>
</dbReference>
<reference evidence="2 3" key="1">
    <citation type="submission" date="2015-06" db="EMBL/GenBank/DDBJ databases">
        <authorList>
            <person name="Wibberg Daniel"/>
        </authorList>
    </citation>
    <scope>NUCLEOTIDE SEQUENCE [LARGE SCALE GENOMIC DNA]</scope>
    <source>
        <strain evidence="2 3">T3/55T</strain>
    </source>
</reference>
<feature type="transmembrane region" description="Helical" evidence="1">
    <location>
        <begin position="87"/>
        <end position="105"/>
    </location>
</feature>
<sequence length="285" mass="31028">MNSKLKDNLLIILKGYIIGSSMSVPGVSGGTMAILLGIYDKLISSISNFLKDIKGNFLYLVKFGIGAGAGICSLSFLIKWLLERFPLPVSVFFLGAVVGGIPALYKKAKEYSLKVSSGIYFLLGIIIVISIGFIPEGSLDISSGTGLAHYFMLLLTGIVIALALVLPGISTSHMLLVLGMYETMLEAITNFDVVYIGILGIATLIGVFIITKPIEWVMKTFPHQTYCMIIGFVFGSTTEIFQEKILPAIPESTDTLWWIGFGLMSIVAFVLGFMAIKYLSKYQED</sequence>
<dbReference type="PANTHER" id="PTHR37308">
    <property type="entry name" value="INTEGRAL MEMBRANE PROTEIN"/>
    <property type="match status" value="1"/>
</dbReference>
<feature type="transmembrane region" description="Helical" evidence="1">
    <location>
        <begin position="256"/>
        <end position="279"/>
    </location>
</feature>
<accession>A0A0H5SGW1</accession>
<feature type="transmembrane region" description="Helical" evidence="1">
    <location>
        <begin position="187"/>
        <end position="210"/>
    </location>
</feature>
<protein>
    <submittedName>
        <fullName evidence="2">Putative membrane protein</fullName>
    </submittedName>
</protein>
<feature type="transmembrane region" description="Helical" evidence="1">
    <location>
        <begin position="16"/>
        <end position="39"/>
    </location>
</feature>
<keyword evidence="3" id="KW-1185">Reference proteome</keyword>
<dbReference type="Pfam" id="PF04018">
    <property type="entry name" value="VCA0040-like"/>
    <property type="match status" value="1"/>
</dbReference>
<feature type="transmembrane region" description="Helical" evidence="1">
    <location>
        <begin position="59"/>
        <end position="81"/>
    </location>
</feature>
<name>A0A0H5SGW1_HERHM</name>
<dbReference type="OrthoDB" id="9793746at2"/>
<keyword evidence="1" id="KW-1133">Transmembrane helix</keyword>
<gene>
    <name evidence="2" type="ORF">HHT355_0813</name>
</gene>
<evidence type="ECO:0000256" key="1">
    <source>
        <dbReference type="SAM" id="Phobius"/>
    </source>
</evidence>
<dbReference type="EMBL" id="CVTD020000010">
    <property type="protein sequence ID" value="CRZ34016.1"/>
    <property type="molecule type" value="Genomic_DNA"/>
</dbReference>
<dbReference type="Proteomes" id="UP000236497">
    <property type="component" value="Unassembled WGS sequence"/>
</dbReference>